<keyword evidence="2 5" id="KW-0810">Translation regulation</keyword>
<comment type="function">
    <text evidence="5">A key translational regulator that binds mRNA to regulate translation initiation and/or mRNA stability. Mediates global changes in gene expression, shifting from rapid growth to stress survival by linking envelope stress, the stringent response and the catabolite repression systems. Usually binds in the 5'-UTR; binding at or near the Shine-Dalgarno sequence prevents ribosome-binding, repressing translation, binding elsewhere in the 5'-UTR can activate translation and/or stabilize the mRNA. Its function is antagonized by small RNA(s).</text>
</comment>
<keyword evidence="7" id="KW-1185">Reference proteome</keyword>
<name>A0ABQ1P648_9GAMM</name>
<keyword evidence="3 5" id="KW-0694">RNA-binding</keyword>
<dbReference type="Pfam" id="PF02599">
    <property type="entry name" value="CsrA"/>
    <property type="match status" value="1"/>
</dbReference>
<reference evidence="7" key="1">
    <citation type="journal article" date="2019" name="Int. J. Syst. Evol. Microbiol.">
        <title>The Global Catalogue of Microorganisms (GCM) 10K type strain sequencing project: providing services to taxonomists for standard genome sequencing and annotation.</title>
        <authorList>
            <consortium name="The Broad Institute Genomics Platform"/>
            <consortium name="The Broad Institute Genome Sequencing Center for Infectious Disease"/>
            <person name="Wu L."/>
            <person name="Ma J."/>
        </authorList>
    </citation>
    <scope>NUCLEOTIDE SEQUENCE [LARGE SCALE GENOMIC DNA]</scope>
    <source>
        <strain evidence="7">CGMCC 1.12482</strain>
    </source>
</reference>
<evidence type="ECO:0000313" key="6">
    <source>
        <dbReference type="EMBL" id="GGC87543.1"/>
    </source>
</evidence>
<dbReference type="EMBL" id="BMFF01000001">
    <property type="protein sequence ID" value="GGC87543.1"/>
    <property type="molecule type" value="Genomic_DNA"/>
</dbReference>
<protein>
    <recommendedName>
        <fullName evidence="5">Translational regulator CsrA</fullName>
    </recommendedName>
    <alternativeName>
        <fullName evidence="5">Carbon storage regulator</fullName>
    </alternativeName>
</protein>
<keyword evidence="5" id="KW-0678">Repressor</keyword>
<dbReference type="PANTHER" id="PTHR34984">
    <property type="entry name" value="CARBON STORAGE REGULATOR"/>
    <property type="match status" value="1"/>
</dbReference>
<dbReference type="Proteomes" id="UP000638188">
    <property type="component" value="Unassembled WGS sequence"/>
</dbReference>
<keyword evidence="1 5" id="KW-0963">Cytoplasm</keyword>
<gene>
    <name evidence="5" type="primary">csrA</name>
    <name evidence="6" type="ORF">GCM10007418_04120</name>
</gene>
<dbReference type="InterPro" id="IPR003751">
    <property type="entry name" value="CsrA"/>
</dbReference>
<organism evidence="6 7">
    <name type="scientific">Halopseudomonas salina</name>
    <dbReference type="NCBI Taxonomy" id="1323744"/>
    <lineage>
        <taxon>Bacteria</taxon>
        <taxon>Pseudomonadati</taxon>
        <taxon>Pseudomonadota</taxon>
        <taxon>Gammaproteobacteria</taxon>
        <taxon>Pseudomonadales</taxon>
        <taxon>Pseudomonadaceae</taxon>
        <taxon>Halopseudomonas</taxon>
    </lineage>
</organism>
<evidence type="ECO:0000313" key="7">
    <source>
        <dbReference type="Proteomes" id="UP000638188"/>
    </source>
</evidence>
<comment type="caution">
    <text evidence="6">The sequence shown here is derived from an EMBL/GenBank/DDBJ whole genome shotgun (WGS) entry which is preliminary data.</text>
</comment>
<evidence type="ECO:0000256" key="2">
    <source>
        <dbReference type="ARBA" id="ARBA00022845"/>
    </source>
</evidence>
<sequence length="70" mass="7843">MFALTRRIGERIYIGDNVILEILDTDGQCARIGIDAPREILVLREELIIYDDSSASPNQDQPITQAKGKI</sequence>
<comment type="subunit">
    <text evidence="5">Homodimer; the beta-strands of each monomer intercalate to form a hydrophobic core, while the alpha-helices form wings that extend away from the core.</text>
</comment>
<evidence type="ECO:0000256" key="4">
    <source>
        <dbReference type="ARBA" id="ARBA00023159"/>
    </source>
</evidence>
<keyword evidence="4 5" id="KW-0010">Activator</keyword>
<evidence type="ECO:0000256" key="3">
    <source>
        <dbReference type="ARBA" id="ARBA00022884"/>
    </source>
</evidence>
<comment type="similarity">
    <text evidence="5">Belongs to the CsrA/RsmA family.</text>
</comment>
<evidence type="ECO:0000256" key="5">
    <source>
        <dbReference type="HAMAP-Rule" id="MF_00167"/>
    </source>
</evidence>
<dbReference type="Gene3D" id="2.60.40.4380">
    <property type="entry name" value="Translational regulator CsrA"/>
    <property type="match status" value="1"/>
</dbReference>
<dbReference type="RefSeq" id="WP_150277505.1">
    <property type="nucleotide sequence ID" value="NZ_BMFF01000001.1"/>
</dbReference>
<dbReference type="InterPro" id="IPR036107">
    <property type="entry name" value="CsrA_sf"/>
</dbReference>
<evidence type="ECO:0000256" key="1">
    <source>
        <dbReference type="ARBA" id="ARBA00022490"/>
    </source>
</evidence>
<dbReference type="PANTHER" id="PTHR34984:SF1">
    <property type="entry name" value="CARBON STORAGE REGULATOR"/>
    <property type="match status" value="1"/>
</dbReference>
<accession>A0ABQ1P648</accession>
<proteinExistence type="inferred from homology"/>
<dbReference type="SUPFAM" id="SSF117130">
    <property type="entry name" value="CsrA-like"/>
    <property type="match status" value="1"/>
</dbReference>
<comment type="subcellular location">
    <subcellularLocation>
        <location evidence="5">Cytoplasm</location>
    </subcellularLocation>
</comment>
<dbReference type="HAMAP" id="MF_00167">
    <property type="entry name" value="CsrA"/>
    <property type="match status" value="1"/>
</dbReference>